<accession>A0A816YL25</accession>
<dbReference type="PANTHER" id="PTHR16263:SF4">
    <property type="entry name" value="TETRATRICOPEPTIDE REPEAT PROTEIN 38"/>
    <property type="match status" value="1"/>
</dbReference>
<dbReference type="AlphaFoldDB" id="A0A816YL25"/>
<dbReference type="PANTHER" id="PTHR16263">
    <property type="entry name" value="TETRATRICOPEPTIDE REPEAT PROTEIN 38"/>
    <property type="match status" value="1"/>
</dbReference>
<sequence length="336" mass="38127">MTYEVNTSSDDCINCIASIKSNSHQVLGYGRDMKVILEAPLYDKDCVLGNNLAAHYLFSSDISRAKTYDRAAEYHLVSSTYPLLMKKHFSRLFDILKKSILCFYMGRPDLSLPLFEEILPENQEHDYVYGMLAFSLLERGHLAEAEKRLGKDMRSTKTTLGLIIVSSRVHGSMLSFMGFMLFLEVYMDALGLMFRLHTRDKLPEFLDRLKVLADCLTDQWLFDITTIWALSKVGNTSQAHVLLEGLKSRTCNLNNKKQQLMQRAIQLAGAVYEYGKGNNTKALEMLGPNFDVIYHCVLNTGFAAEKSYLMEGNAEAVVTTCEKANVLNLHIYFKFA</sequence>
<dbReference type="EMBL" id="HG994361">
    <property type="protein sequence ID" value="CAF2161423.1"/>
    <property type="molecule type" value="Genomic_DNA"/>
</dbReference>
<dbReference type="InterPro" id="IPR033891">
    <property type="entry name" value="TTC38"/>
</dbReference>
<comment type="similarity">
    <text evidence="1">Belongs to the TTC38 family.</text>
</comment>
<evidence type="ECO:0000256" key="3">
    <source>
        <dbReference type="ARBA" id="ARBA00022737"/>
    </source>
</evidence>
<keyword evidence="3" id="KW-0677">Repeat</keyword>
<keyword evidence="4" id="KW-0802">TPR repeat</keyword>
<protein>
    <recommendedName>
        <fullName evidence="2">Tetratricopeptide repeat protein 38</fullName>
    </recommendedName>
</protein>
<dbReference type="SUPFAM" id="SSF48452">
    <property type="entry name" value="TPR-like"/>
    <property type="match status" value="1"/>
</dbReference>
<proteinExistence type="inferred from homology"/>
<reference evidence="5" key="1">
    <citation type="submission" date="2021-01" db="EMBL/GenBank/DDBJ databases">
        <authorList>
            <consortium name="Genoscope - CEA"/>
            <person name="William W."/>
        </authorList>
    </citation>
    <scope>NUCLEOTIDE SEQUENCE</scope>
</reference>
<evidence type="ECO:0000313" key="5">
    <source>
        <dbReference type="EMBL" id="CAF2161423.1"/>
    </source>
</evidence>
<dbReference type="InterPro" id="IPR011990">
    <property type="entry name" value="TPR-like_helical_dom_sf"/>
</dbReference>
<dbReference type="Proteomes" id="UP001295469">
    <property type="component" value="Chromosome A07"/>
</dbReference>
<evidence type="ECO:0000256" key="2">
    <source>
        <dbReference type="ARBA" id="ARBA00019992"/>
    </source>
</evidence>
<evidence type="ECO:0000256" key="1">
    <source>
        <dbReference type="ARBA" id="ARBA00005857"/>
    </source>
</evidence>
<gene>
    <name evidence="5" type="ORF">DARMORV10_A07P13340.1</name>
</gene>
<organism evidence="5">
    <name type="scientific">Brassica napus</name>
    <name type="common">Rape</name>
    <dbReference type="NCBI Taxonomy" id="3708"/>
    <lineage>
        <taxon>Eukaryota</taxon>
        <taxon>Viridiplantae</taxon>
        <taxon>Streptophyta</taxon>
        <taxon>Embryophyta</taxon>
        <taxon>Tracheophyta</taxon>
        <taxon>Spermatophyta</taxon>
        <taxon>Magnoliopsida</taxon>
        <taxon>eudicotyledons</taxon>
        <taxon>Gunneridae</taxon>
        <taxon>Pentapetalae</taxon>
        <taxon>rosids</taxon>
        <taxon>malvids</taxon>
        <taxon>Brassicales</taxon>
        <taxon>Brassicaceae</taxon>
        <taxon>Brassiceae</taxon>
        <taxon>Brassica</taxon>
    </lineage>
</organism>
<name>A0A816YL25_BRANA</name>
<evidence type="ECO:0000256" key="4">
    <source>
        <dbReference type="ARBA" id="ARBA00022803"/>
    </source>
</evidence>